<dbReference type="InterPro" id="IPR044742">
    <property type="entry name" value="DEAD/DEAH_RhlB"/>
</dbReference>
<dbReference type="OrthoDB" id="9805696at2"/>
<organism evidence="12 13">
    <name type="scientific">Syntrophus aciditrophicus (strain SB)</name>
    <dbReference type="NCBI Taxonomy" id="56780"/>
    <lineage>
        <taxon>Bacteria</taxon>
        <taxon>Pseudomonadati</taxon>
        <taxon>Thermodesulfobacteriota</taxon>
        <taxon>Syntrophia</taxon>
        <taxon>Syntrophales</taxon>
        <taxon>Syntrophaceae</taxon>
        <taxon>Syntrophus</taxon>
    </lineage>
</organism>
<dbReference type="Gene3D" id="3.40.50.300">
    <property type="entry name" value="P-loop containing nucleotide triphosphate hydrolases"/>
    <property type="match status" value="2"/>
</dbReference>
<keyword evidence="3 7" id="KW-0347">Helicase</keyword>
<proteinExistence type="inferred from homology"/>
<gene>
    <name evidence="12" type="ORF">SYN_01298</name>
</gene>
<dbReference type="InterPro" id="IPR005580">
    <property type="entry name" value="DbpA/CsdA_RNA-bd_dom"/>
</dbReference>
<feature type="short sequence motif" description="Q motif" evidence="6">
    <location>
        <begin position="2"/>
        <end position="30"/>
    </location>
</feature>
<dbReference type="InterPro" id="IPR014001">
    <property type="entry name" value="Helicase_ATP-bd"/>
</dbReference>
<dbReference type="EMBL" id="CP000252">
    <property type="protein sequence ID" value="ABC78987.1"/>
    <property type="molecule type" value="Genomic_DNA"/>
</dbReference>
<protein>
    <submittedName>
        <fullName evidence="12">Superfamily II DNA and RNA helicases</fullName>
    </submittedName>
</protein>
<feature type="domain" description="DEAD-box RNA helicase Q" evidence="11">
    <location>
        <begin position="2"/>
        <end position="30"/>
    </location>
</feature>
<evidence type="ECO:0000256" key="7">
    <source>
        <dbReference type="RuleBase" id="RU000492"/>
    </source>
</evidence>
<dbReference type="InterPro" id="IPR027417">
    <property type="entry name" value="P-loop_NTPase"/>
</dbReference>
<dbReference type="eggNOG" id="COG0513">
    <property type="taxonomic scope" value="Bacteria"/>
</dbReference>
<dbReference type="InParanoid" id="Q2LY23"/>
<comment type="similarity">
    <text evidence="5 7">Belongs to the DEAD box helicase family.</text>
</comment>
<dbReference type="GO" id="GO:0005829">
    <property type="term" value="C:cytosol"/>
    <property type="evidence" value="ECO:0007669"/>
    <property type="project" value="TreeGrafter"/>
</dbReference>
<dbReference type="KEGG" id="sat:SYN_01298"/>
<evidence type="ECO:0000256" key="3">
    <source>
        <dbReference type="ARBA" id="ARBA00022806"/>
    </source>
</evidence>
<feature type="region of interest" description="Disordered" evidence="8">
    <location>
        <begin position="550"/>
        <end position="572"/>
    </location>
</feature>
<keyword evidence="1 7" id="KW-0547">Nucleotide-binding</keyword>
<keyword evidence="2 7" id="KW-0378">Hydrolase</keyword>
<evidence type="ECO:0000313" key="12">
    <source>
        <dbReference type="EMBL" id="ABC78987.1"/>
    </source>
</evidence>
<dbReference type="GO" id="GO:0003724">
    <property type="term" value="F:RNA helicase activity"/>
    <property type="evidence" value="ECO:0007669"/>
    <property type="project" value="InterPro"/>
</dbReference>
<name>Q2LY23_SYNAS</name>
<accession>Q2LY23</accession>
<evidence type="ECO:0000256" key="8">
    <source>
        <dbReference type="SAM" id="MobiDB-lite"/>
    </source>
</evidence>
<dbReference type="PROSITE" id="PS51192">
    <property type="entry name" value="HELICASE_ATP_BIND_1"/>
    <property type="match status" value="1"/>
</dbReference>
<dbReference type="InterPro" id="IPR001650">
    <property type="entry name" value="Helicase_C-like"/>
</dbReference>
<dbReference type="CDD" id="cd12252">
    <property type="entry name" value="RRM_DbpA"/>
    <property type="match status" value="1"/>
</dbReference>
<evidence type="ECO:0000256" key="6">
    <source>
        <dbReference type="PROSITE-ProRule" id="PRU00552"/>
    </source>
</evidence>
<dbReference type="GO" id="GO:0005524">
    <property type="term" value="F:ATP binding"/>
    <property type="evidence" value="ECO:0007669"/>
    <property type="project" value="UniProtKB-KW"/>
</dbReference>
<evidence type="ECO:0000259" key="10">
    <source>
        <dbReference type="PROSITE" id="PS51194"/>
    </source>
</evidence>
<dbReference type="FunCoup" id="Q2LY23">
    <property type="interactions" value="399"/>
</dbReference>
<evidence type="ECO:0000256" key="4">
    <source>
        <dbReference type="ARBA" id="ARBA00022840"/>
    </source>
</evidence>
<dbReference type="Pfam" id="PF00270">
    <property type="entry name" value="DEAD"/>
    <property type="match status" value="1"/>
</dbReference>
<evidence type="ECO:0000259" key="11">
    <source>
        <dbReference type="PROSITE" id="PS51195"/>
    </source>
</evidence>
<dbReference type="PANTHER" id="PTHR47959">
    <property type="entry name" value="ATP-DEPENDENT RNA HELICASE RHLE-RELATED"/>
    <property type="match status" value="1"/>
</dbReference>
<evidence type="ECO:0000256" key="1">
    <source>
        <dbReference type="ARBA" id="ARBA00022741"/>
    </source>
</evidence>
<dbReference type="CDD" id="cd18787">
    <property type="entry name" value="SF2_C_DEAD"/>
    <property type="match status" value="1"/>
</dbReference>
<reference evidence="12 13" key="1">
    <citation type="journal article" date="2007" name="Proc. Natl. Acad. Sci. U.S.A.">
        <title>The genome of Syntrophus aciditrophicus: life at the thermodynamic limit of microbial growth.</title>
        <authorList>
            <person name="McInerney M.J."/>
            <person name="Rohlin L."/>
            <person name="Mouttaki H."/>
            <person name="Kim U."/>
            <person name="Krupp R.S."/>
            <person name="Rios-Hernandez L."/>
            <person name="Sieber J."/>
            <person name="Struchtemeyer C.G."/>
            <person name="Bhattacharyya A."/>
            <person name="Campbell J.W."/>
            <person name="Gunsalus R.P."/>
        </authorList>
    </citation>
    <scope>NUCLEOTIDE SEQUENCE [LARGE SCALE GENOMIC DNA]</scope>
    <source>
        <strain evidence="12 13">SB</strain>
    </source>
</reference>
<dbReference type="HOGENOM" id="CLU_003041_21_1_7"/>
<keyword evidence="4 7" id="KW-0067">ATP-binding</keyword>
<sequence>MKTFAEFEINTDIMKGLDGLGFSVMTPVQEKIIPIVLNRQTDLVGLAQTGTGKTAAFGIPLIQLTDTRLKRTQALVLCPTRELCVQVAGDLNLMGRYVQKLKIVPVYGGASIVSQTEELRKGAQVVVATPGRLHDLIRRGAVDLSGVSWVVLDEADEMLQMGFQDELNAILAVTPDSKNTLLFSATMPREVAAIAANYMKDPLEIIVGRRNAGAENVDHIYYVVSARHRYQALRRIADMNPELYAIIFCRTRLETREIVDKLIEDGYSADALHGDLSQSQRDHVMHKFRSRNIRMLVATDVAARGLDVNDLTHVINYSLPEESSGYTHRSGRTGRAGKKGISIALIETREKHKIRAIERCLKKNFEEGRIPSGHEICKRRLLSHMEAVKKTEIDAEHIDPFLPAISKTLESLDREELIKRFVSMEFNRFLASYRNAPDLNTFEKTPPKKKTREAAAGKPYRLASRKKFTPLFINAGKKDGISPKRLMRDLSDAAGMPDVRIGRIEVNNTTSLLEADSRFAPKILQALKSLTINGRYVAVEIDRKTAIRNRPENRRYDSSTAKDRRKGQSRPA</sequence>
<dbReference type="SMART" id="SM00490">
    <property type="entry name" value="HELICc"/>
    <property type="match status" value="1"/>
</dbReference>
<dbReference type="InterPro" id="IPR014014">
    <property type="entry name" value="RNA_helicase_DEAD_Q_motif"/>
</dbReference>
<dbReference type="CDD" id="cd00268">
    <property type="entry name" value="DEADc"/>
    <property type="match status" value="1"/>
</dbReference>
<dbReference type="Pfam" id="PF03880">
    <property type="entry name" value="DbpA"/>
    <property type="match status" value="1"/>
</dbReference>
<dbReference type="AlphaFoldDB" id="Q2LY23"/>
<dbReference type="SUPFAM" id="SSF52540">
    <property type="entry name" value="P-loop containing nucleoside triphosphate hydrolases"/>
    <property type="match status" value="1"/>
</dbReference>
<evidence type="ECO:0000313" key="13">
    <source>
        <dbReference type="Proteomes" id="UP000001933"/>
    </source>
</evidence>
<dbReference type="InterPro" id="IPR011545">
    <property type="entry name" value="DEAD/DEAH_box_helicase_dom"/>
</dbReference>
<dbReference type="PANTHER" id="PTHR47959:SF13">
    <property type="entry name" value="ATP-DEPENDENT RNA HELICASE RHLE"/>
    <property type="match status" value="1"/>
</dbReference>
<keyword evidence="13" id="KW-1185">Reference proteome</keyword>
<dbReference type="PROSITE" id="PS00039">
    <property type="entry name" value="DEAD_ATP_HELICASE"/>
    <property type="match status" value="1"/>
</dbReference>
<dbReference type="GO" id="GO:0016787">
    <property type="term" value="F:hydrolase activity"/>
    <property type="evidence" value="ECO:0007669"/>
    <property type="project" value="UniProtKB-KW"/>
</dbReference>
<dbReference type="PROSITE" id="PS51195">
    <property type="entry name" value="Q_MOTIF"/>
    <property type="match status" value="1"/>
</dbReference>
<evidence type="ECO:0000256" key="5">
    <source>
        <dbReference type="ARBA" id="ARBA00038437"/>
    </source>
</evidence>
<evidence type="ECO:0000259" key="9">
    <source>
        <dbReference type="PROSITE" id="PS51192"/>
    </source>
</evidence>
<dbReference type="GO" id="GO:0003676">
    <property type="term" value="F:nucleic acid binding"/>
    <property type="evidence" value="ECO:0007669"/>
    <property type="project" value="InterPro"/>
</dbReference>
<dbReference type="Pfam" id="PF00271">
    <property type="entry name" value="Helicase_C"/>
    <property type="match status" value="1"/>
</dbReference>
<dbReference type="InterPro" id="IPR050079">
    <property type="entry name" value="DEAD_box_RNA_helicase"/>
</dbReference>
<feature type="compositionally biased region" description="Basic residues" evidence="8">
    <location>
        <begin position="563"/>
        <end position="572"/>
    </location>
</feature>
<dbReference type="STRING" id="56780.SYN_01298"/>
<dbReference type="Proteomes" id="UP000001933">
    <property type="component" value="Chromosome"/>
</dbReference>
<feature type="domain" description="Helicase C-terminal" evidence="10">
    <location>
        <begin position="216"/>
        <end position="377"/>
    </location>
</feature>
<dbReference type="RefSeq" id="WP_011419001.1">
    <property type="nucleotide sequence ID" value="NC_007759.1"/>
</dbReference>
<feature type="compositionally biased region" description="Basic and acidic residues" evidence="8">
    <location>
        <begin position="550"/>
        <end position="562"/>
    </location>
</feature>
<evidence type="ECO:0000256" key="2">
    <source>
        <dbReference type="ARBA" id="ARBA00022801"/>
    </source>
</evidence>
<feature type="domain" description="Helicase ATP-binding" evidence="9">
    <location>
        <begin position="34"/>
        <end position="205"/>
    </location>
</feature>
<dbReference type="Gene3D" id="3.30.70.330">
    <property type="match status" value="1"/>
</dbReference>
<dbReference type="SMART" id="SM00487">
    <property type="entry name" value="DEXDc"/>
    <property type="match status" value="1"/>
</dbReference>
<dbReference type="InterPro" id="IPR012677">
    <property type="entry name" value="Nucleotide-bd_a/b_plait_sf"/>
</dbReference>
<dbReference type="PROSITE" id="PS51194">
    <property type="entry name" value="HELICASE_CTER"/>
    <property type="match status" value="1"/>
</dbReference>
<dbReference type="InterPro" id="IPR000629">
    <property type="entry name" value="RNA-helicase_DEAD-box_CS"/>
</dbReference>